<reference evidence="3" key="1">
    <citation type="submission" date="2017-09" db="EMBL/GenBank/DDBJ databases">
        <authorList>
            <person name="Varghese N."/>
            <person name="Submissions S."/>
        </authorList>
    </citation>
    <scope>NUCLEOTIDE SEQUENCE [LARGE SCALE GENOMIC DNA]</scope>
    <source>
        <strain evidence="3">DSM 15103</strain>
    </source>
</reference>
<keyword evidence="3" id="KW-1185">Reference proteome</keyword>
<gene>
    <name evidence="2" type="ORF">SAMN06265182_0221</name>
</gene>
<organism evidence="2 3">
    <name type="scientific">Persephonella hydrogeniphila</name>
    <dbReference type="NCBI Taxonomy" id="198703"/>
    <lineage>
        <taxon>Bacteria</taxon>
        <taxon>Pseudomonadati</taxon>
        <taxon>Aquificota</taxon>
        <taxon>Aquificia</taxon>
        <taxon>Aquificales</taxon>
        <taxon>Hydrogenothermaceae</taxon>
        <taxon>Persephonella</taxon>
    </lineage>
</organism>
<evidence type="ECO:0000256" key="1">
    <source>
        <dbReference type="SAM" id="MobiDB-lite"/>
    </source>
</evidence>
<feature type="region of interest" description="Disordered" evidence="1">
    <location>
        <begin position="183"/>
        <end position="217"/>
    </location>
</feature>
<evidence type="ECO:0000313" key="3">
    <source>
        <dbReference type="Proteomes" id="UP000219036"/>
    </source>
</evidence>
<protein>
    <submittedName>
        <fullName evidence="2">Uncharacterized protein</fullName>
    </submittedName>
</protein>
<dbReference type="OrthoDB" id="11994at2"/>
<dbReference type="Proteomes" id="UP000219036">
    <property type="component" value="Unassembled WGS sequence"/>
</dbReference>
<dbReference type="RefSeq" id="WP_096999422.1">
    <property type="nucleotide sequence ID" value="NZ_OBEI01000001.1"/>
</dbReference>
<dbReference type="AlphaFoldDB" id="A0A285N064"/>
<name>A0A285N064_9AQUI</name>
<evidence type="ECO:0000313" key="2">
    <source>
        <dbReference type="EMBL" id="SNZ02829.1"/>
    </source>
</evidence>
<sequence>MNIAVISFDQDLITKLAKMLADFTVKGYTDSLSLLREISFFEPDVIIYDASGGELALNALEFFLSREQVKGKNVKVLISKENPIDQETLSQFSGLDFYDRESDIEKLVEDIKKSGKTTKEPAVQENIEQPASIESFEEAYQPPQDMEAILGETMGSNPTEELELSMDEGLEDVSELLKEMENISPEPSKKEEPPRKAAPEPQPAVAEPVQSNSGSLKITVEISPEEIQRSVIELAVEKLIEEIKNDLDIQKLKEDLQKDFFDRLEKELKESTDEIKIQIKEKLFETVEADLKEKIKESIKEDVTKITTELVKEKLDQVFGNK</sequence>
<feature type="compositionally biased region" description="Basic and acidic residues" evidence="1">
    <location>
        <begin position="183"/>
        <end position="198"/>
    </location>
</feature>
<proteinExistence type="predicted"/>
<dbReference type="EMBL" id="OBEI01000001">
    <property type="protein sequence ID" value="SNZ02829.1"/>
    <property type="molecule type" value="Genomic_DNA"/>
</dbReference>
<accession>A0A285N064</accession>